<dbReference type="RefSeq" id="WP_256465505.1">
    <property type="nucleotide sequence ID" value="NZ_CAKOET010000001.1"/>
</dbReference>
<evidence type="ECO:0000313" key="2">
    <source>
        <dbReference type="Proteomes" id="UP000838102"/>
    </source>
</evidence>
<gene>
    <name evidence="1" type="ORF">LMG032447_00285</name>
</gene>
<organism evidence="1 2">
    <name type="scientific">Convivina praedatoris</name>
    <dbReference type="NCBI Taxonomy" id="2880963"/>
    <lineage>
        <taxon>Bacteria</taxon>
        <taxon>Bacillati</taxon>
        <taxon>Bacillota</taxon>
        <taxon>Bacilli</taxon>
        <taxon>Lactobacillales</taxon>
        <taxon>Lactobacillaceae</taxon>
        <taxon>Convivina</taxon>
    </lineage>
</organism>
<comment type="caution">
    <text evidence="1">The sequence shown here is derived from an EMBL/GenBank/DDBJ whole genome shotgun (WGS) entry which is preliminary data.</text>
</comment>
<keyword evidence="2" id="KW-1185">Reference proteome</keyword>
<protein>
    <submittedName>
        <fullName evidence="1">Uncharacterized protein</fullName>
    </submittedName>
</protein>
<proteinExistence type="predicted"/>
<accession>A0ABN8H7H1</accession>
<dbReference type="Proteomes" id="UP000838102">
    <property type="component" value="Unassembled WGS sequence"/>
</dbReference>
<name>A0ABN8H7H1_9LACO</name>
<reference evidence="1" key="1">
    <citation type="submission" date="2022-03" db="EMBL/GenBank/DDBJ databases">
        <authorList>
            <person name="Hettiarachchi G."/>
        </authorList>
    </citation>
    <scope>NUCLEOTIDE SEQUENCE</scope>
    <source>
        <strain evidence="1">LMG 32447</strain>
    </source>
</reference>
<evidence type="ECO:0000313" key="1">
    <source>
        <dbReference type="EMBL" id="CAH1851181.1"/>
    </source>
</evidence>
<dbReference type="EMBL" id="CAKOEU010000001">
    <property type="protein sequence ID" value="CAH1851181.1"/>
    <property type="molecule type" value="Genomic_DNA"/>
</dbReference>
<sequence>MIQLTNAMQGIVTGIMNHNWISIFQGIVDTIITTAHLWGLA</sequence>